<dbReference type="CDD" id="cd02440">
    <property type="entry name" value="AdoMet_MTases"/>
    <property type="match status" value="1"/>
</dbReference>
<dbReference type="GO" id="GO:0003676">
    <property type="term" value="F:nucleic acid binding"/>
    <property type="evidence" value="ECO:0007669"/>
    <property type="project" value="InterPro"/>
</dbReference>
<evidence type="ECO:0000259" key="6">
    <source>
        <dbReference type="Pfam" id="PF23186"/>
    </source>
</evidence>
<gene>
    <name evidence="7" type="ORF">FB554_0012</name>
</gene>
<keyword evidence="2 7" id="KW-0489">Methyltransferase</keyword>
<dbReference type="PROSITE" id="PS00092">
    <property type="entry name" value="N6_MTASE"/>
    <property type="match status" value="1"/>
</dbReference>
<dbReference type="InterPro" id="IPR002052">
    <property type="entry name" value="DNA_methylase_N6_adenine_CS"/>
</dbReference>
<feature type="domain" description="DUF7059" evidence="6">
    <location>
        <begin position="23"/>
        <end position="107"/>
    </location>
</feature>
<comment type="similarity">
    <text evidence="1">Belongs to the eukaryotic/archaeal PrmC-related family.</text>
</comment>
<organism evidence="7 8">
    <name type="scientific">Barrientosiimonas humi</name>
    <dbReference type="NCBI Taxonomy" id="999931"/>
    <lineage>
        <taxon>Bacteria</taxon>
        <taxon>Bacillati</taxon>
        <taxon>Actinomycetota</taxon>
        <taxon>Actinomycetes</taxon>
        <taxon>Micrococcales</taxon>
        <taxon>Dermacoccaceae</taxon>
        <taxon>Barrientosiimonas</taxon>
    </lineage>
</organism>
<protein>
    <submittedName>
        <fullName evidence="7">Methyltransferase family protein</fullName>
    </submittedName>
</protein>
<dbReference type="GO" id="GO:0008170">
    <property type="term" value="F:N-methyltransferase activity"/>
    <property type="evidence" value="ECO:0007669"/>
    <property type="project" value="UniProtKB-ARBA"/>
</dbReference>
<evidence type="ECO:0000313" key="8">
    <source>
        <dbReference type="Proteomes" id="UP000318336"/>
    </source>
</evidence>
<dbReference type="AlphaFoldDB" id="A0A542X7W0"/>
<dbReference type="Proteomes" id="UP000318336">
    <property type="component" value="Unassembled WGS sequence"/>
</dbReference>
<dbReference type="Pfam" id="PF05175">
    <property type="entry name" value="MTS"/>
    <property type="match status" value="1"/>
</dbReference>
<evidence type="ECO:0000256" key="3">
    <source>
        <dbReference type="ARBA" id="ARBA00022679"/>
    </source>
</evidence>
<dbReference type="SUPFAM" id="SSF53335">
    <property type="entry name" value="S-adenosyl-L-methionine-dependent methyltransferases"/>
    <property type="match status" value="1"/>
</dbReference>
<dbReference type="GO" id="GO:0035657">
    <property type="term" value="C:eRF1 methyltransferase complex"/>
    <property type="evidence" value="ECO:0007669"/>
    <property type="project" value="TreeGrafter"/>
</dbReference>
<keyword evidence="3 7" id="KW-0808">Transferase</keyword>
<evidence type="ECO:0000256" key="2">
    <source>
        <dbReference type="ARBA" id="ARBA00022603"/>
    </source>
</evidence>
<evidence type="ECO:0000313" key="7">
    <source>
        <dbReference type="EMBL" id="TQL31899.1"/>
    </source>
</evidence>
<proteinExistence type="inferred from homology"/>
<sequence>MSASPAPPRVTPDLPRLRDALAAADYTLDGILGCLGDRAARALHREQPTPAELVTRPLTTPVAVLVRLFALGYAVEAARVDAALPGFGTDRLVEHGLVAREPAGVRALFDLRPYADEDHAWWVLSDLSEVMTGEPLLTDHVLGIGGASTTLASWTPRRAAATALDLGTGCGVQSLHLSTHAASVVATDTSERALAMAAANAALNGQDWELRRGDLLAPVQGQRFDLVVSNPPFVITPRTGEVPDYEYRDGGRVGHEVVRSLVRGVGEHLEPGGVAQLLGNWEVPVGGDWREVVGEWLDGTGLDAWVVQRESQDPAEYTELWLGDGGHRYGTTGFADMYAAWLEDFASRDVERVGFGVITLQRPASDREPWRDLVEVTGHVAQPMGPAVDAGLRARTWLAEHGDPGVLATAWRCADDVTEERYARPGADDPSVILVRQGGGLGRTVRAGTVLAAFLSVCDGELPAGPALDAIASLLDVSPEAVSDEALPDVRSLVADGLLVAD</sequence>
<accession>A0A542X7W0</accession>
<keyword evidence="8" id="KW-1185">Reference proteome</keyword>
<dbReference type="InterPro" id="IPR029063">
    <property type="entry name" value="SAM-dependent_MTases_sf"/>
</dbReference>
<reference evidence="7 8" key="1">
    <citation type="submission" date="2019-06" db="EMBL/GenBank/DDBJ databases">
        <title>Sequencing the genomes of 1000 actinobacteria strains.</title>
        <authorList>
            <person name="Klenk H.-P."/>
        </authorList>
    </citation>
    <scope>NUCLEOTIDE SEQUENCE [LARGE SCALE GENOMIC DNA]</scope>
    <source>
        <strain evidence="7 8">DSM 24617</strain>
    </source>
</reference>
<keyword evidence="4" id="KW-0949">S-adenosyl-L-methionine</keyword>
<dbReference type="Gene3D" id="3.40.50.150">
    <property type="entry name" value="Vaccinia Virus protein VP39"/>
    <property type="match status" value="1"/>
</dbReference>
<dbReference type="InterPro" id="IPR007848">
    <property type="entry name" value="Small_mtfrase_dom"/>
</dbReference>
<dbReference type="GO" id="GO:0032259">
    <property type="term" value="P:methylation"/>
    <property type="evidence" value="ECO:0007669"/>
    <property type="project" value="UniProtKB-KW"/>
</dbReference>
<dbReference type="GO" id="GO:0008757">
    <property type="term" value="F:S-adenosylmethionine-dependent methyltransferase activity"/>
    <property type="evidence" value="ECO:0007669"/>
    <property type="project" value="TreeGrafter"/>
</dbReference>
<feature type="domain" description="Methyltransferase small" evidence="5">
    <location>
        <begin position="147"/>
        <end position="278"/>
    </location>
</feature>
<dbReference type="InterPro" id="IPR055487">
    <property type="entry name" value="DUF7059"/>
</dbReference>
<dbReference type="RefSeq" id="WP_142004073.1">
    <property type="nucleotide sequence ID" value="NZ_CAJTBP010000001.1"/>
</dbReference>
<dbReference type="GO" id="GO:0008276">
    <property type="term" value="F:protein methyltransferase activity"/>
    <property type="evidence" value="ECO:0007669"/>
    <property type="project" value="TreeGrafter"/>
</dbReference>
<evidence type="ECO:0000256" key="4">
    <source>
        <dbReference type="ARBA" id="ARBA00022691"/>
    </source>
</evidence>
<name>A0A542X7W0_9MICO</name>
<dbReference type="Pfam" id="PF23186">
    <property type="entry name" value="DUF7059"/>
    <property type="match status" value="1"/>
</dbReference>
<dbReference type="OrthoDB" id="129465at2"/>
<comment type="caution">
    <text evidence="7">The sequence shown here is derived from an EMBL/GenBank/DDBJ whole genome shotgun (WGS) entry which is preliminary data.</text>
</comment>
<dbReference type="InterPro" id="IPR052190">
    <property type="entry name" value="Euk-Arch_PrmC-MTase"/>
</dbReference>
<evidence type="ECO:0000259" key="5">
    <source>
        <dbReference type="Pfam" id="PF05175"/>
    </source>
</evidence>
<dbReference type="PANTHER" id="PTHR45875">
    <property type="entry name" value="METHYLTRANSFERASE N6AMT1"/>
    <property type="match status" value="1"/>
</dbReference>
<dbReference type="EMBL" id="VFOK01000001">
    <property type="protein sequence ID" value="TQL31899.1"/>
    <property type="molecule type" value="Genomic_DNA"/>
</dbReference>
<evidence type="ECO:0000256" key="1">
    <source>
        <dbReference type="ARBA" id="ARBA00006149"/>
    </source>
</evidence>
<dbReference type="PANTHER" id="PTHR45875:SF1">
    <property type="entry name" value="METHYLTRANSFERASE N6AMT1"/>
    <property type="match status" value="1"/>
</dbReference>